<keyword evidence="7" id="KW-1185">Reference proteome</keyword>
<dbReference type="Gene3D" id="1.10.10.60">
    <property type="entry name" value="Homeodomain-like"/>
    <property type="match status" value="1"/>
</dbReference>
<feature type="domain" description="HTH tetR-type" evidence="5">
    <location>
        <begin position="6"/>
        <end position="66"/>
    </location>
</feature>
<dbReference type="InterPro" id="IPR009057">
    <property type="entry name" value="Homeodomain-like_sf"/>
</dbReference>
<dbReference type="InterPro" id="IPR011075">
    <property type="entry name" value="TetR_C"/>
</dbReference>
<dbReference type="Proteomes" id="UP000652153">
    <property type="component" value="Unassembled WGS sequence"/>
</dbReference>
<dbReference type="Pfam" id="PF00440">
    <property type="entry name" value="TetR_N"/>
    <property type="match status" value="1"/>
</dbReference>
<dbReference type="Gene3D" id="1.10.357.10">
    <property type="entry name" value="Tetracycline Repressor, domain 2"/>
    <property type="match status" value="1"/>
</dbReference>
<evidence type="ECO:0000259" key="5">
    <source>
        <dbReference type="PROSITE" id="PS50977"/>
    </source>
</evidence>
<dbReference type="InterPro" id="IPR036271">
    <property type="entry name" value="Tet_transcr_reg_TetR-rel_C_sf"/>
</dbReference>
<evidence type="ECO:0000256" key="2">
    <source>
        <dbReference type="ARBA" id="ARBA00023125"/>
    </source>
</evidence>
<name>A0ABQ1Z6E2_9BACL</name>
<dbReference type="PANTHER" id="PTHR47506">
    <property type="entry name" value="TRANSCRIPTIONAL REGULATORY PROTEIN"/>
    <property type="match status" value="1"/>
</dbReference>
<protein>
    <submittedName>
        <fullName evidence="6">TetR family transcriptional regulator</fullName>
    </submittedName>
</protein>
<dbReference type="SUPFAM" id="SSF46689">
    <property type="entry name" value="Homeodomain-like"/>
    <property type="match status" value="1"/>
</dbReference>
<comment type="caution">
    <text evidence="6">The sequence shown here is derived from an EMBL/GenBank/DDBJ whole genome shotgun (WGS) entry which is preliminary data.</text>
</comment>
<dbReference type="PANTHER" id="PTHR47506:SF10">
    <property type="entry name" value="TRANSCRIPTIONAL REGULATORY PROTEIN"/>
    <property type="match status" value="1"/>
</dbReference>
<dbReference type="SUPFAM" id="SSF48498">
    <property type="entry name" value="Tetracyclin repressor-like, C-terminal domain"/>
    <property type="match status" value="1"/>
</dbReference>
<dbReference type="Pfam" id="PF16925">
    <property type="entry name" value="TetR_C_13"/>
    <property type="match status" value="1"/>
</dbReference>
<proteinExistence type="predicted"/>
<evidence type="ECO:0000313" key="7">
    <source>
        <dbReference type="Proteomes" id="UP000652153"/>
    </source>
</evidence>
<evidence type="ECO:0000313" key="6">
    <source>
        <dbReference type="EMBL" id="GGH50646.1"/>
    </source>
</evidence>
<dbReference type="PROSITE" id="PS50977">
    <property type="entry name" value="HTH_TETR_2"/>
    <property type="match status" value="1"/>
</dbReference>
<keyword evidence="1" id="KW-0805">Transcription regulation</keyword>
<accession>A0ABQ1Z6E2</accession>
<organism evidence="6 7">
    <name type="scientific">Paenibacillus silvae</name>
    <dbReference type="NCBI Taxonomy" id="1325358"/>
    <lineage>
        <taxon>Bacteria</taxon>
        <taxon>Bacillati</taxon>
        <taxon>Bacillota</taxon>
        <taxon>Bacilli</taxon>
        <taxon>Bacillales</taxon>
        <taxon>Paenibacillaceae</taxon>
        <taxon>Paenibacillus</taxon>
    </lineage>
</organism>
<dbReference type="EMBL" id="BMFU01000002">
    <property type="protein sequence ID" value="GGH50646.1"/>
    <property type="molecule type" value="Genomic_DNA"/>
</dbReference>
<gene>
    <name evidence="6" type="ORF">GCM10008014_15890</name>
</gene>
<dbReference type="InterPro" id="IPR001647">
    <property type="entry name" value="HTH_TetR"/>
</dbReference>
<dbReference type="RefSeq" id="WP_188591960.1">
    <property type="nucleotide sequence ID" value="NZ_BMFU01000002.1"/>
</dbReference>
<reference evidence="7" key="1">
    <citation type="journal article" date="2019" name="Int. J. Syst. Evol. Microbiol.">
        <title>The Global Catalogue of Microorganisms (GCM) 10K type strain sequencing project: providing services to taxonomists for standard genome sequencing and annotation.</title>
        <authorList>
            <consortium name="The Broad Institute Genomics Platform"/>
            <consortium name="The Broad Institute Genome Sequencing Center for Infectious Disease"/>
            <person name="Wu L."/>
            <person name="Ma J."/>
        </authorList>
    </citation>
    <scope>NUCLEOTIDE SEQUENCE [LARGE SCALE GENOMIC DNA]</scope>
    <source>
        <strain evidence="7">CGMCC 1.12770</strain>
    </source>
</reference>
<keyword evidence="2 4" id="KW-0238">DNA-binding</keyword>
<feature type="DNA-binding region" description="H-T-H motif" evidence="4">
    <location>
        <begin position="29"/>
        <end position="48"/>
    </location>
</feature>
<evidence type="ECO:0000256" key="1">
    <source>
        <dbReference type="ARBA" id="ARBA00023015"/>
    </source>
</evidence>
<keyword evidence="3" id="KW-0804">Transcription</keyword>
<evidence type="ECO:0000256" key="3">
    <source>
        <dbReference type="ARBA" id="ARBA00023163"/>
    </source>
</evidence>
<sequence>MARSKEFEINEVLDKAMHLFWTQGYEKTSMQDLVNYMGIHRRSIYDTFGDKHALYVKALERYEAKQTSKINFLTQNQKSIKLVLREMFESTIRKEGEPIGCFMVNSGVELGALDPEISSLVNASYIRTEEFLTTLIEAGQQTGEIKRDLSPVATAHFLMNTWLGLRTLVKTTSDHQKLTSIIDMSLSILD</sequence>
<evidence type="ECO:0000256" key="4">
    <source>
        <dbReference type="PROSITE-ProRule" id="PRU00335"/>
    </source>
</evidence>